<evidence type="ECO:0000259" key="1">
    <source>
        <dbReference type="Pfam" id="PF10543"/>
    </source>
</evidence>
<organism evidence="2 3">
    <name type="scientific">Halanaerobium congolense</name>
    <dbReference type="NCBI Taxonomy" id="54121"/>
    <lineage>
        <taxon>Bacteria</taxon>
        <taxon>Bacillati</taxon>
        <taxon>Bacillota</taxon>
        <taxon>Clostridia</taxon>
        <taxon>Halanaerobiales</taxon>
        <taxon>Halanaerobiaceae</taxon>
        <taxon>Halanaerobium</taxon>
    </lineage>
</organism>
<reference evidence="2 3" key="1">
    <citation type="submission" date="2016-10" db="EMBL/GenBank/DDBJ databases">
        <authorList>
            <person name="Varghese N."/>
            <person name="Submissions S."/>
        </authorList>
    </citation>
    <scope>NUCLEOTIDE SEQUENCE [LARGE SCALE GENOMIC DNA]</scope>
    <source>
        <strain evidence="2 3">WG10</strain>
    </source>
</reference>
<dbReference type="RefSeq" id="WP_149796598.1">
    <property type="nucleotide sequence ID" value="NZ_FMYT01000002.1"/>
</dbReference>
<evidence type="ECO:0000313" key="2">
    <source>
        <dbReference type="EMBL" id="SDC09745.1"/>
    </source>
</evidence>
<proteinExistence type="predicted"/>
<dbReference type="AlphaFoldDB" id="A0A1G6IUP5"/>
<dbReference type="EMBL" id="FMYT01000002">
    <property type="protein sequence ID" value="SDC09745.1"/>
    <property type="molecule type" value="Genomic_DNA"/>
</dbReference>
<feature type="domain" description="KilA-N DNA-binding" evidence="1">
    <location>
        <begin position="28"/>
        <end position="108"/>
    </location>
</feature>
<dbReference type="InterPro" id="IPR018873">
    <property type="entry name" value="KilA-N_DNA-bd_domain"/>
</dbReference>
<protein>
    <submittedName>
        <fullName evidence="2">ORF6N domain-containing protein</fullName>
    </submittedName>
</protein>
<evidence type="ECO:0000313" key="3">
    <source>
        <dbReference type="Proteomes" id="UP000324896"/>
    </source>
</evidence>
<accession>A0A1G6IUP5</accession>
<sequence length="174" mass="20259">MYNELEIRGQSNVVGKDIPNIVGGFGPGKRSMLAQDIAEFHGKPLKFVNQNINRNKNRFKKYVDIIDLTEEDFVVTLSNHGILSQNSVNRSKNIYLLSQRGYAKLIKIFNDDLSWEMYDRLLDAYFDIKDEEFNPLDRLELYVQQRRRKEQQLAEFNTDLSNGSSQASELIETF</sequence>
<dbReference type="Proteomes" id="UP000324896">
    <property type="component" value="Unassembled WGS sequence"/>
</dbReference>
<dbReference type="Pfam" id="PF10543">
    <property type="entry name" value="ORF6N"/>
    <property type="match status" value="1"/>
</dbReference>
<name>A0A1G6IUP5_9FIRM</name>
<gene>
    <name evidence="2" type="ORF">SAMN04488597_10280</name>
</gene>